<protein>
    <submittedName>
        <fullName evidence="1">Excinuclease cho</fullName>
        <ecNumber evidence="1">3.1.25.-</ecNumber>
    </submittedName>
</protein>
<dbReference type="AlphaFoldDB" id="A0AAP9NKW6"/>
<dbReference type="GO" id="GO:0016787">
    <property type="term" value="F:hydrolase activity"/>
    <property type="evidence" value="ECO:0007669"/>
    <property type="project" value="UniProtKB-KW"/>
</dbReference>
<keyword evidence="2" id="KW-1185">Reference proteome</keyword>
<name>A0AAP9NKW6_9GAMM</name>
<organism evidence="1 2">
    <name type="scientific">Vreelandella titanicae</name>
    <dbReference type="NCBI Taxonomy" id="664683"/>
    <lineage>
        <taxon>Bacteria</taxon>
        <taxon>Pseudomonadati</taxon>
        <taxon>Pseudomonadota</taxon>
        <taxon>Gammaproteobacteria</taxon>
        <taxon>Oceanospirillales</taxon>
        <taxon>Halomonadaceae</taxon>
        <taxon>Vreelandella</taxon>
    </lineage>
</organism>
<gene>
    <name evidence="1" type="ORF">FX987_01366</name>
</gene>
<dbReference type="EC" id="3.1.25.-" evidence="1"/>
<dbReference type="EMBL" id="CP054580">
    <property type="protein sequence ID" value="QKS23606.1"/>
    <property type="molecule type" value="Genomic_DNA"/>
</dbReference>
<reference evidence="1 2" key="1">
    <citation type="submission" date="2019-12" db="EMBL/GenBank/DDBJ databases">
        <title>Genome sequencing and assembly of endphytes of Porphyra tenera.</title>
        <authorList>
            <person name="Park J.M."/>
            <person name="Shin R."/>
            <person name="Jo S.H."/>
        </authorList>
    </citation>
    <scope>NUCLEOTIDE SEQUENCE [LARGE SCALE GENOMIC DNA]</scope>
    <source>
        <strain evidence="1 2">GPM3</strain>
    </source>
</reference>
<sequence length="99" mass="10498">MSETALIFAKGKGRCFANQVGKCRGACNGQESIAAHTQGAQEALTQLQVNVWPWPGSIAIEGQSAGATAAPASFDVDSYRILNRSLHYPEQHGLTVTPL</sequence>
<evidence type="ECO:0000313" key="1">
    <source>
        <dbReference type="EMBL" id="QKS23606.1"/>
    </source>
</evidence>
<accession>A0AAP9NKW6</accession>
<proteinExistence type="predicted"/>
<keyword evidence="1" id="KW-0378">Hydrolase</keyword>
<dbReference type="RefSeq" id="WP_022523357.1">
    <property type="nucleotide sequence ID" value="NZ_CBDIPO010000002.1"/>
</dbReference>
<evidence type="ECO:0000313" key="2">
    <source>
        <dbReference type="Proteomes" id="UP000509761"/>
    </source>
</evidence>
<dbReference type="Proteomes" id="UP000509761">
    <property type="component" value="Chromosome"/>
</dbReference>